<protein>
    <recommendedName>
        <fullName evidence="7">Transmembrane protein 256 homolog</fullName>
    </recommendedName>
</protein>
<dbReference type="Gramene" id="PNW76225">
    <property type="protein sequence ID" value="PNW76225"/>
    <property type="gene ID" value="CHLRE_12g543050v5"/>
</dbReference>
<dbReference type="InParanoid" id="A8IY12"/>
<dbReference type="GO" id="GO:0016020">
    <property type="term" value="C:membrane"/>
    <property type="evidence" value="ECO:0000318"/>
    <property type="project" value="GO_Central"/>
</dbReference>
<reference evidence="5 6" key="1">
    <citation type="journal article" date="2007" name="Science">
        <title>The Chlamydomonas genome reveals the evolution of key animal and plant functions.</title>
        <authorList>
            <person name="Merchant S.S."/>
            <person name="Prochnik S.E."/>
            <person name="Vallon O."/>
            <person name="Harris E.H."/>
            <person name="Karpowicz S.J."/>
            <person name="Witman G.B."/>
            <person name="Terry A."/>
            <person name="Salamov A."/>
            <person name="Fritz-Laylin L.K."/>
            <person name="Marechal-Drouard L."/>
            <person name="Marshall W.F."/>
            <person name="Qu L.H."/>
            <person name="Nelson D.R."/>
            <person name="Sanderfoot A.A."/>
            <person name="Spalding M.H."/>
            <person name="Kapitonov V.V."/>
            <person name="Ren Q."/>
            <person name="Ferris P."/>
            <person name="Lindquist E."/>
            <person name="Shapiro H."/>
            <person name="Lucas S.M."/>
            <person name="Grimwood J."/>
            <person name="Schmutz J."/>
            <person name="Cardol P."/>
            <person name="Cerutti H."/>
            <person name="Chanfreau G."/>
            <person name="Chen C.L."/>
            <person name="Cognat V."/>
            <person name="Croft M.T."/>
            <person name="Dent R."/>
            <person name="Dutcher S."/>
            <person name="Fernandez E."/>
            <person name="Fukuzawa H."/>
            <person name="Gonzalez-Ballester D."/>
            <person name="Gonzalez-Halphen D."/>
            <person name="Hallmann A."/>
            <person name="Hanikenne M."/>
            <person name="Hippler M."/>
            <person name="Inwood W."/>
            <person name="Jabbari K."/>
            <person name="Kalanon M."/>
            <person name="Kuras R."/>
            <person name="Lefebvre P.A."/>
            <person name="Lemaire S.D."/>
            <person name="Lobanov A.V."/>
            <person name="Lohr M."/>
            <person name="Manuell A."/>
            <person name="Meier I."/>
            <person name="Mets L."/>
            <person name="Mittag M."/>
            <person name="Mittelmeier T."/>
            <person name="Moroney J.V."/>
            <person name="Moseley J."/>
            <person name="Napoli C."/>
            <person name="Nedelcu A.M."/>
            <person name="Niyogi K."/>
            <person name="Novoselov S.V."/>
            <person name="Paulsen I.T."/>
            <person name="Pazour G."/>
            <person name="Purton S."/>
            <person name="Ral J.P."/>
            <person name="Riano-Pachon D.M."/>
            <person name="Riekhof W."/>
            <person name="Rymarquis L."/>
            <person name="Schroda M."/>
            <person name="Stern D."/>
            <person name="Umen J."/>
            <person name="Willows R."/>
            <person name="Wilson N."/>
            <person name="Zimmer S.L."/>
            <person name="Allmer J."/>
            <person name="Balk J."/>
            <person name="Bisova K."/>
            <person name="Chen C.J."/>
            <person name="Elias M."/>
            <person name="Gendler K."/>
            <person name="Hauser C."/>
            <person name="Lamb M.R."/>
            <person name="Ledford H."/>
            <person name="Long J.C."/>
            <person name="Minagawa J."/>
            <person name="Page M.D."/>
            <person name="Pan J."/>
            <person name="Pootakham W."/>
            <person name="Roje S."/>
            <person name="Rose A."/>
            <person name="Stahlberg E."/>
            <person name="Terauchi A.M."/>
            <person name="Yang P."/>
            <person name="Ball S."/>
            <person name="Bowler C."/>
            <person name="Dieckmann C.L."/>
            <person name="Gladyshev V.N."/>
            <person name="Green P."/>
            <person name="Jorgensen R."/>
            <person name="Mayfield S."/>
            <person name="Mueller-Roeber B."/>
            <person name="Rajamani S."/>
            <person name="Sayre R.T."/>
            <person name="Brokstein P."/>
            <person name="Dubchak I."/>
            <person name="Goodstein D."/>
            <person name="Hornick L."/>
            <person name="Huang Y.W."/>
            <person name="Jhaveri J."/>
            <person name="Luo Y."/>
            <person name="Martinez D."/>
            <person name="Ngau W.C."/>
            <person name="Otillar B."/>
            <person name="Poliakov A."/>
            <person name="Porter A."/>
            <person name="Szajkowski L."/>
            <person name="Werner G."/>
            <person name="Zhou K."/>
            <person name="Grigoriev I.V."/>
            <person name="Rokhsar D.S."/>
            <person name="Grossman A.R."/>
        </authorList>
    </citation>
    <scope>NUCLEOTIDE SEQUENCE [LARGE SCALE GENOMIC DNA]</scope>
    <source>
        <strain evidence="6">CC-503</strain>
    </source>
</reference>
<keyword evidence="3" id="KW-1133">Transmembrane helix</keyword>
<evidence type="ECO:0008006" key="7">
    <source>
        <dbReference type="Google" id="ProtNLM"/>
    </source>
</evidence>
<dbReference type="EMBL" id="CM008973">
    <property type="protein sequence ID" value="PNW76225.1"/>
    <property type="molecule type" value="Genomic_DNA"/>
</dbReference>
<keyword evidence="2" id="KW-0812">Transmembrane</keyword>
<comment type="subcellular location">
    <subcellularLocation>
        <location evidence="1">Membrane</location>
        <topology evidence="1">Multi-pass membrane protein</topology>
    </subcellularLocation>
</comment>
<gene>
    <name evidence="5" type="ORF">CHLRE_12g543050v5</name>
</gene>
<dbReference type="RefSeq" id="XP_001693932.1">
    <property type="nucleotide sequence ID" value="XM_001693880.2"/>
</dbReference>
<dbReference type="KEGG" id="cre:CHLRE_12g543050v5"/>
<dbReference type="AlphaFoldDB" id="A8IY12"/>
<dbReference type="STRING" id="3055.A8IY12"/>
<keyword evidence="4" id="KW-0472">Membrane</keyword>
<dbReference type="GeneID" id="5719535"/>
<dbReference type="Pfam" id="PF04241">
    <property type="entry name" value="DUF423"/>
    <property type="match status" value="1"/>
</dbReference>
<organism evidence="5 6">
    <name type="scientific">Chlamydomonas reinhardtii</name>
    <name type="common">Chlamydomonas smithii</name>
    <dbReference type="NCBI Taxonomy" id="3055"/>
    <lineage>
        <taxon>Eukaryota</taxon>
        <taxon>Viridiplantae</taxon>
        <taxon>Chlorophyta</taxon>
        <taxon>core chlorophytes</taxon>
        <taxon>Chlorophyceae</taxon>
        <taxon>CS clade</taxon>
        <taxon>Chlamydomonadales</taxon>
        <taxon>Chlamydomonadaceae</taxon>
        <taxon>Chlamydomonas</taxon>
    </lineage>
</organism>
<sequence length="117" mass="12611">MAATLLNSGSIWFKLAAVSGCTAVGLGAYGSHGFKPQDPYYLEVFRRANHYHLLHSLLLAIAPSTRRPWLVGGLTLVGVTLFSGSCYTVALQQERTWAKLAPIGGMTLMAAWLALAF</sequence>
<evidence type="ECO:0000256" key="2">
    <source>
        <dbReference type="ARBA" id="ARBA00022692"/>
    </source>
</evidence>
<dbReference type="FunCoup" id="A8IY12">
    <property type="interactions" value="815"/>
</dbReference>
<dbReference type="Proteomes" id="UP000006906">
    <property type="component" value="Chromosome 12"/>
</dbReference>
<dbReference type="OrthoDB" id="269173at2759"/>
<name>A8IY12_CHLRE</name>
<dbReference type="PaxDb" id="3055-EDP02868"/>
<evidence type="ECO:0000313" key="6">
    <source>
        <dbReference type="Proteomes" id="UP000006906"/>
    </source>
</evidence>
<evidence type="ECO:0000256" key="4">
    <source>
        <dbReference type="ARBA" id="ARBA00023136"/>
    </source>
</evidence>
<dbReference type="InterPro" id="IPR006696">
    <property type="entry name" value="DUF423"/>
</dbReference>
<evidence type="ECO:0000313" key="5">
    <source>
        <dbReference type="EMBL" id="PNW76225.1"/>
    </source>
</evidence>
<dbReference type="eggNOG" id="KOG3472">
    <property type="taxonomic scope" value="Eukaryota"/>
</dbReference>
<dbReference type="PANTHER" id="PTHR43461">
    <property type="entry name" value="TRANSMEMBRANE PROTEIN 256"/>
    <property type="match status" value="1"/>
</dbReference>
<evidence type="ECO:0000256" key="1">
    <source>
        <dbReference type="ARBA" id="ARBA00004141"/>
    </source>
</evidence>
<keyword evidence="6" id="KW-1185">Reference proteome</keyword>
<accession>A8IY12</accession>
<evidence type="ECO:0000256" key="3">
    <source>
        <dbReference type="ARBA" id="ARBA00022989"/>
    </source>
</evidence>
<dbReference type="HOGENOM" id="CLU_096548_1_2_1"/>
<dbReference type="PANTHER" id="PTHR43461:SF1">
    <property type="entry name" value="TRANSMEMBRANE PROTEIN 256"/>
    <property type="match status" value="1"/>
</dbReference>
<proteinExistence type="predicted"/>
<dbReference type="OMA" id="VEYQFYH"/>